<keyword evidence="2" id="KW-1185">Reference proteome</keyword>
<protein>
    <submittedName>
        <fullName evidence="1">Uncharacterized protein</fullName>
    </submittedName>
</protein>
<name>A0ABS8WQL7_DATST</name>
<feature type="non-terminal residue" evidence="1">
    <location>
        <position position="1"/>
    </location>
</feature>
<dbReference type="InterPro" id="IPR012340">
    <property type="entry name" value="NA-bd_OB-fold"/>
</dbReference>
<proteinExistence type="predicted"/>
<evidence type="ECO:0000313" key="2">
    <source>
        <dbReference type="Proteomes" id="UP000823775"/>
    </source>
</evidence>
<accession>A0ABS8WQL7</accession>
<dbReference type="Gene3D" id="2.40.50.140">
    <property type="entry name" value="Nucleic acid-binding proteins"/>
    <property type="match status" value="1"/>
</dbReference>
<comment type="caution">
    <text evidence="1">The sequence shown here is derived from an EMBL/GenBank/DDBJ whole genome shotgun (WGS) entry which is preliminary data.</text>
</comment>
<dbReference type="EMBL" id="JACEIK010010447">
    <property type="protein sequence ID" value="MCE3215194.1"/>
    <property type="molecule type" value="Genomic_DNA"/>
</dbReference>
<reference evidence="1 2" key="1">
    <citation type="journal article" date="2021" name="BMC Genomics">
        <title>Datura genome reveals duplications of psychoactive alkaloid biosynthetic genes and high mutation rate following tissue culture.</title>
        <authorList>
            <person name="Rajewski A."/>
            <person name="Carter-House D."/>
            <person name="Stajich J."/>
            <person name="Litt A."/>
        </authorList>
    </citation>
    <scope>NUCLEOTIDE SEQUENCE [LARGE SCALE GENOMIC DNA]</scope>
    <source>
        <strain evidence="1">AR-01</strain>
    </source>
</reference>
<organism evidence="1 2">
    <name type="scientific">Datura stramonium</name>
    <name type="common">Jimsonweed</name>
    <name type="synonym">Common thornapple</name>
    <dbReference type="NCBI Taxonomy" id="4076"/>
    <lineage>
        <taxon>Eukaryota</taxon>
        <taxon>Viridiplantae</taxon>
        <taxon>Streptophyta</taxon>
        <taxon>Embryophyta</taxon>
        <taxon>Tracheophyta</taxon>
        <taxon>Spermatophyta</taxon>
        <taxon>Magnoliopsida</taxon>
        <taxon>eudicotyledons</taxon>
        <taxon>Gunneridae</taxon>
        <taxon>Pentapetalae</taxon>
        <taxon>asterids</taxon>
        <taxon>lamiids</taxon>
        <taxon>Solanales</taxon>
        <taxon>Solanaceae</taxon>
        <taxon>Solanoideae</taxon>
        <taxon>Datureae</taxon>
        <taxon>Datura</taxon>
    </lineage>
</organism>
<dbReference type="Proteomes" id="UP000823775">
    <property type="component" value="Unassembled WGS sequence"/>
</dbReference>
<sequence length="120" mass="13572">GNLIHGITRKNQVDRFKDELIEDSLFTIKNFKIVESIGGYRPVEYSLTLIFTASSVIKNLSKDIVHIPTNGFQFIKLAMIDSRMDNDNVLSDVVSCLYGIGEMVNLGSRWKKGDIQIFTD</sequence>
<evidence type="ECO:0000313" key="1">
    <source>
        <dbReference type="EMBL" id="MCE3215194.1"/>
    </source>
</evidence>
<gene>
    <name evidence="1" type="ORF">HAX54_001225</name>
</gene>